<dbReference type="OrthoDB" id="666972at2759"/>
<dbReference type="InterPro" id="IPR045349">
    <property type="entry name" value="SLC41A1-3"/>
</dbReference>
<keyword evidence="3" id="KW-0813">Transport</keyword>
<dbReference type="InterPro" id="IPR036739">
    <property type="entry name" value="SLC41_membr_dom_sf"/>
</dbReference>
<gene>
    <name evidence="12" type="ORF">AX774_g6886</name>
</gene>
<evidence type="ECO:0000256" key="1">
    <source>
        <dbReference type="ARBA" id="ARBA00004141"/>
    </source>
</evidence>
<name>A0A1R1PFK5_ZANCU</name>
<dbReference type="SUPFAM" id="SSF161093">
    <property type="entry name" value="MgtE membrane domain-like"/>
    <property type="match status" value="1"/>
</dbReference>
<organism evidence="12 13">
    <name type="scientific">Zancudomyces culisetae</name>
    <name type="common">Gut fungus</name>
    <name type="synonym">Smittium culisetae</name>
    <dbReference type="NCBI Taxonomy" id="1213189"/>
    <lineage>
        <taxon>Eukaryota</taxon>
        <taxon>Fungi</taxon>
        <taxon>Fungi incertae sedis</taxon>
        <taxon>Zoopagomycota</taxon>
        <taxon>Kickxellomycotina</taxon>
        <taxon>Harpellomycetes</taxon>
        <taxon>Harpellales</taxon>
        <taxon>Legeriomycetaceae</taxon>
        <taxon>Zancudomyces</taxon>
    </lineage>
</organism>
<evidence type="ECO:0000256" key="10">
    <source>
        <dbReference type="SAM" id="SignalP"/>
    </source>
</evidence>
<comment type="subcellular location">
    <subcellularLocation>
        <location evidence="1">Membrane</location>
        <topology evidence="1">Multi-pass membrane protein</topology>
    </subcellularLocation>
</comment>
<evidence type="ECO:0000259" key="11">
    <source>
        <dbReference type="Pfam" id="PF01769"/>
    </source>
</evidence>
<feature type="transmembrane region" description="Helical" evidence="9">
    <location>
        <begin position="102"/>
        <end position="124"/>
    </location>
</feature>
<accession>A0A1R1PFK5</accession>
<dbReference type="EMBL" id="LSSK01001451">
    <property type="protein sequence ID" value="OMH79693.1"/>
    <property type="molecule type" value="Genomic_DNA"/>
</dbReference>
<evidence type="ECO:0000256" key="8">
    <source>
        <dbReference type="ARBA" id="ARBA00023136"/>
    </source>
</evidence>
<dbReference type="Proteomes" id="UP000188320">
    <property type="component" value="Unassembled WGS sequence"/>
</dbReference>
<dbReference type="InterPro" id="IPR006667">
    <property type="entry name" value="SLC41_membr_dom"/>
</dbReference>
<feature type="transmembrane region" description="Helical" evidence="9">
    <location>
        <begin position="179"/>
        <end position="203"/>
    </location>
</feature>
<keyword evidence="7" id="KW-0406">Ion transport</keyword>
<dbReference type="Pfam" id="PF01769">
    <property type="entry name" value="MgtE"/>
    <property type="match status" value="1"/>
</dbReference>
<evidence type="ECO:0000256" key="3">
    <source>
        <dbReference type="ARBA" id="ARBA00022448"/>
    </source>
</evidence>
<dbReference type="AlphaFoldDB" id="A0A1R1PFK5"/>
<evidence type="ECO:0000256" key="5">
    <source>
        <dbReference type="ARBA" id="ARBA00022842"/>
    </source>
</evidence>
<evidence type="ECO:0000256" key="2">
    <source>
        <dbReference type="ARBA" id="ARBA00009749"/>
    </source>
</evidence>
<keyword evidence="4 9" id="KW-0812">Transmembrane</keyword>
<dbReference type="GO" id="GO:0008324">
    <property type="term" value="F:monoatomic cation transmembrane transporter activity"/>
    <property type="evidence" value="ECO:0007669"/>
    <property type="project" value="InterPro"/>
</dbReference>
<evidence type="ECO:0000256" key="9">
    <source>
        <dbReference type="SAM" id="Phobius"/>
    </source>
</evidence>
<sequence>MMMSIIVGLMVILVIILAELLGIHHPGLPINAGANNLTDAQSQGQILGGGSAEEGLKGGGMGVGVGGMFGKGNAVGSEAKLERTSILRFTISNTIVIMTTSYITSLVGALGVATLVTGVILVCYKFSGGKLDPDNVTAPLASTFGDVTTLLLMMGTSTAVSKLFGNGYTSSNGGIGNGFWWKIMGITAVLVTITGIFITIVLLMRILSSTAGTTDAKIGGIGIGIGGVGVGGGIGIGGGGGEYGYDYNILGNENARASTGQEMINGGNVS</sequence>
<evidence type="ECO:0000313" key="13">
    <source>
        <dbReference type="Proteomes" id="UP000188320"/>
    </source>
</evidence>
<keyword evidence="8 9" id="KW-0472">Membrane</keyword>
<keyword evidence="6 9" id="KW-1133">Transmembrane helix</keyword>
<keyword evidence="5" id="KW-0460">Magnesium</keyword>
<evidence type="ECO:0000256" key="7">
    <source>
        <dbReference type="ARBA" id="ARBA00023065"/>
    </source>
</evidence>
<feature type="signal peptide" evidence="10">
    <location>
        <begin position="1"/>
        <end position="18"/>
    </location>
</feature>
<dbReference type="PANTHER" id="PTHR16228:SF7">
    <property type="entry name" value="SLC41A_MGTE INTEGRAL MEMBRANE DOMAIN-CONTAINING PROTEIN"/>
    <property type="match status" value="1"/>
</dbReference>
<protein>
    <recommendedName>
        <fullName evidence="11">SLC41A/MgtE integral membrane domain-containing protein</fullName>
    </recommendedName>
</protein>
<reference evidence="13" key="1">
    <citation type="submission" date="2017-01" db="EMBL/GenBank/DDBJ databases">
        <authorList>
            <person name="Wang Y."/>
            <person name="White M."/>
            <person name="Kvist S."/>
            <person name="Moncalvo J.-M."/>
        </authorList>
    </citation>
    <scope>NUCLEOTIDE SEQUENCE [LARGE SCALE GENOMIC DNA]</scope>
    <source>
        <strain evidence="13">COL-18-3</strain>
    </source>
</reference>
<dbReference type="Gene3D" id="1.10.357.20">
    <property type="entry name" value="SLC41 divalent cation transporters, integral membrane domain"/>
    <property type="match status" value="1"/>
</dbReference>
<feature type="transmembrane region" description="Helical" evidence="9">
    <location>
        <begin position="136"/>
        <end position="159"/>
    </location>
</feature>
<keyword evidence="13" id="KW-1185">Reference proteome</keyword>
<comment type="similarity">
    <text evidence="2">Belongs to the SLC41A transporter family.</text>
</comment>
<dbReference type="GO" id="GO:0005886">
    <property type="term" value="C:plasma membrane"/>
    <property type="evidence" value="ECO:0007669"/>
    <property type="project" value="TreeGrafter"/>
</dbReference>
<comment type="caution">
    <text evidence="12">The sequence shown here is derived from an EMBL/GenBank/DDBJ whole genome shotgun (WGS) entry which is preliminary data.</text>
</comment>
<dbReference type="PANTHER" id="PTHR16228">
    <property type="entry name" value="DIVALENT CATION TRANSPORTER SOLUTE CARRIER FAMILY 41"/>
    <property type="match status" value="1"/>
</dbReference>
<evidence type="ECO:0000256" key="6">
    <source>
        <dbReference type="ARBA" id="ARBA00022989"/>
    </source>
</evidence>
<feature type="chain" id="PRO_5012864910" description="SLC41A/MgtE integral membrane domain-containing protein" evidence="10">
    <location>
        <begin position="19"/>
        <end position="270"/>
    </location>
</feature>
<proteinExistence type="inferred from homology"/>
<feature type="domain" description="SLC41A/MgtE integral membrane" evidence="11">
    <location>
        <begin position="95"/>
        <end position="155"/>
    </location>
</feature>
<evidence type="ECO:0000256" key="4">
    <source>
        <dbReference type="ARBA" id="ARBA00022692"/>
    </source>
</evidence>
<evidence type="ECO:0000313" key="12">
    <source>
        <dbReference type="EMBL" id="OMH79693.1"/>
    </source>
</evidence>
<keyword evidence="10" id="KW-0732">Signal</keyword>